<dbReference type="EMBL" id="LAZR01004253">
    <property type="protein sequence ID" value="KKN10341.1"/>
    <property type="molecule type" value="Genomic_DNA"/>
</dbReference>
<evidence type="ECO:0000313" key="3">
    <source>
        <dbReference type="EMBL" id="KKN10341.1"/>
    </source>
</evidence>
<dbReference type="AlphaFoldDB" id="A0A0F9QB19"/>
<feature type="transmembrane region" description="Helical" evidence="1">
    <location>
        <begin position="417"/>
        <end position="436"/>
    </location>
</feature>
<feature type="domain" description="CARDB" evidence="2">
    <location>
        <begin position="310"/>
        <end position="397"/>
    </location>
</feature>
<dbReference type="Gene3D" id="2.60.40.10">
    <property type="entry name" value="Immunoglobulins"/>
    <property type="match status" value="3"/>
</dbReference>
<accession>A0A0F9QB19</accession>
<reference evidence="3" key="1">
    <citation type="journal article" date="2015" name="Nature">
        <title>Complex archaea that bridge the gap between prokaryotes and eukaryotes.</title>
        <authorList>
            <person name="Spang A."/>
            <person name="Saw J.H."/>
            <person name="Jorgensen S.L."/>
            <person name="Zaremba-Niedzwiedzka K."/>
            <person name="Martijn J."/>
            <person name="Lind A.E."/>
            <person name="van Eijk R."/>
            <person name="Schleper C."/>
            <person name="Guy L."/>
            <person name="Ettema T.J."/>
        </authorList>
    </citation>
    <scope>NUCLEOTIDE SEQUENCE</scope>
</reference>
<dbReference type="InterPro" id="IPR011635">
    <property type="entry name" value="CARDB"/>
</dbReference>
<gene>
    <name evidence="3" type="ORF">LCGC14_1037560</name>
</gene>
<dbReference type="InterPro" id="IPR013783">
    <property type="entry name" value="Ig-like_fold"/>
</dbReference>
<keyword evidence="1" id="KW-1133">Transmembrane helix</keyword>
<feature type="domain" description="CARDB" evidence="2">
    <location>
        <begin position="184"/>
        <end position="271"/>
    </location>
</feature>
<keyword evidence="1" id="KW-0812">Transmembrane</keyword>
<organism evidence="3">
    <name type="scientific">marine sediment metagenome</name>
    <dbReference type="NCBI Taxonomy" id="412755"/>
    <lineage>
        <taxon>unclassified sequences</taxon>
        <taxon>metagenomes</taxon>
        <taxon>ecological metagenomes</taxon>
    </lineage>
</organism>
<evidence type="ECO:0000259" key="2">
    <source>
        <dbReference type="Pfam" id="PF07705"/>
    </source>
</evidence>
<name>A0A0F9QB19_9ZZZZ</name>
<comment type="caution">
    <text evidence="3">The sequence shown here is derived from an EMBL/GenBank/DDBJ whole genome shotgun (WGS) entry which is preliminary data.</text>
</comment>
<dbReference type="Pfam" id="PF07705">
    <property type="entry name" value="CARDB"/>
    <property type="match status" value="2"/>
</dbReference>
<evidence type="ECO:0000256" key="1">
    <source>
        <dbReference type="SAM" id="Phobius"/>
    </source>
</evidence>
<sequence length="442" mass="48829">MNKNKKYLMTIFLLFTLSLINIIVIRSVRGNPDPDLVDRGPIYSSFSPLKVVPGGTNMSIRCDIQWWSLAPSGDFNVSFRASLNTFITIFDPEIAKVLVPSIAGGAYAVVSWTGTFPNGIPNNTYYVGWIIDIDNDVGEDVPGEANNAVYETSYQLEVVKEAELYDRGLSYSGFTPTEVIPSVTQFNIWCDIENVGLAPSGSFNVSFRASYNPIISVSDYEIAKVTVPSIMNGSYVDVNWTGIFPYMPFDWYFIGWVIDVDNDVDEGDENDVGMATFYPLEVVNKSDLKDRGPSYSGMTETTVEPGVTAFSVFTDIENIGLKTSEACNVSFYASLDTNITTSDYYLGYDALLPLLNGTYLDATWAGIFPNITEGVYYIGWIIDVNDDVDEGHEGNNQAYILTQLIVKTPTVSGGIPGYEPLLIISMASIVSVVYILNKRKKK</sequence>
<proteinExistence type="predicted"/>
<protein>
    <recommendedName>
        <fullName evidence="2">CARDB domain-containing protein</fullName>
    </recommendedName>
</protein>
<keyword evidence="1" id="KW-0472">Membrane</keyword>